<dbReference type="RefSeq" id="WP_013780560.1">
    <property type="nucleotide sequence ID" value="NC_015520.1"/>
</dbReference>
<evidence type="ECO:0000313" key="2">
    <source>
        <dbReference type="Proteomes" id="UP000008457"/>
    </source>
</evidence>
<keyword evidence="2" id="KW-1185">Reference proteome</keyword>
<dbReference type="KEGG" id="mas:Mahau_0932"/>
<dbReference type="STRING" id="697281.Mahau_0932"/>
<reference evidence="1 2" key="2">
    <citation type="journal article" date="2011" name="Stand. Genomic Sci.">
        <title>Complete genome sequence of Mahella australiensis type strain (50-1 BON).</title>
        <authorList>
            <person name="Sikorski J."/>
            <person name="Teshima H."/>
            <person name="Nolan M."/>
            <person name="Lucas S."/>
            <person name="Hammon N."/>
            <person name="Deshpande S."/>
            <person name="Cheng J.F."/>
            <person name="Pitluck S."/>
            <person name="Liolios K."/>
            <person name="Pagani I."/>
            <person name="Ivanova N."/>
            <person name="Huntemann M."/>
            <person name="Mavromatis K."/>
            <person name="Ovchinikova G."/>
            <person name="Pati A."/>
            <person name="Tapia R."/>
            <person name="Han C."/>
            <person name="Goodwin L."/>
            <person name="Chen A."/>
            <person name="Palaniappan K."/>
            <person name="Land M."/>
            <person name="Hauser L."/>
            <person name="Ngatchou-Djao O.D."/>
            <person name="Rohde M."/>
            <person name="Pukall R."/>
            <person name="Spring S."/>
            <person name="Abt B."/>
            <person name="Goker M."/>
            <person name="Detter J.C."/>
            <person name="Woyke T."/>
            <person name="Bristow J."/>
            <person name="Markowitz V."/>
            <person name="Hugenholtz P."/>
            <person name="Eisen J.A."/>
            <person name="Kyrpides N.C."/>
            <person name="Klenk H.P."/>
            <person name="Lapidus A."/>
        </authorList>
    </citation>
    <scope>NUCLEOTIDE SEQUENCE [LARGE SCALE GENOMIC DNA]</scope>
    <source>
        <strain evidence="2">DSM 15567 / CIP 107919 / 50-1 BON</strain>
    </source>
</reference>
<name>F4A283_MAHA5</name>
<dbReference type="GO" id="GO:0003677">
    <property type="term" value="F:DNA binding"/>
    <property type="evidence" value="ECO:0007669"/>
    <property type="project" value="UniProtKB-KW"/>
</dbReference>
<keyword evidence="1" id="KW-0238">DNA-binding</keyword>
<evidence type="ECO:0000313" key="1">
    <source>
        <dbReference type="EMBL" id="AEE96130.1"/>
    </source>
</evidence>
<dbReference type="eggNOG" id="COG2771">
    <property type="taxonomic scope" value="Bacteria"/>
</dbReference>
<sequence>MSKDGFDDRYKDLTDVEVTEVMDMIEEGIDDRTIAEQFDIDPETVRRLKKDLEKDI</sequence>
<dbReference type="HOGENOM" id="CLU_3008960_0_0_9"/>
<accession>F4A283</accession>
<dbReference type="EMBL" id="CP002360">
    <property type="protein sequence ID" value="AEE96130.1"/>
    <property type="molecule type" value="Genomic_DNA"/>
</dbReference>
<proteinExistence type="predicted"/>
<gene>
    <name evidence="1" type="ordered locus">Mahau_0932</name>
</gene>
<protein>
    <submittedName>
        <fullName evidence="1">DNA-binding response regulator, LuxR family protein</fullName>
    </submittedName>
</protein>
<dbReference type="Proteomes" id="UP000008457">
    <property type="component" value="Chromosome"/>
</dbReference>
<organism evidence="1 2">
    <name type="scientific">Mahella australiensis (strain DSM 15567 / CIP 107919 / 50-1 BON)</name>
    <dbReference type="NCBI Taxonomy" id="697281"/>
    <lineage>
        <taxon>Bacteria</taxon>
        <taxon>Bacillati</taxon>
        <taxon>Bacillota</taxon>
        <taxon>Clostridia</taxon>
        <taxon>Thermoanaerobacterales</taxon>
        <taxon>Thermoanaerobacterales Family IV. Incertae Sedis</taxon>
        <taxon>Mahella</taxon>
    </lineage>
</organism>
<dbReference type="AlphaFoldDB" id="F4A283"/>
<reference evidence="2" key="1">
    <citation type="submission" date="2010-11" db="EMBL/GenBank/DDBJ databases">
        <title>The complete genome of Mahella australiensis DSM 15567.</title>
        <authorList>
            <consortium name="US DOE Joint Genome Institute (JGI-PGF)"/>
            <person name="Lucas S."/>
            <person name="Copeland A."/>
            <person name="Lapidus A."/>
            <person name="Bruce D."/>
            <person name="Goodwin L."/>
            <person name="Pitluck S."/>
            <person name="Kyrpides N."/>
            <person name="Mavromatis K."/>
            <person name="Pagani I."/>
            <person name="Ivanova N."/>
            <person name="Teshima H."/>
            <person name="Brettin T."/>
            <person name="Detter J.C."/>
            <person name="Han C."/>
            <person name="Tapia R."/>
            <person name="Land M."/>
            <person name="Hauser L."/>
            <person name="Markowitz V."/>
            <person name="Cheng J.-F."/>
            <person name="Hugenholtz P."/>
            <person name="Woyke T."/>
            <person name="Wu D."/>
            <person name="Spring S."/>
            <person name="Pukall R."/>
            <person name="Steenblock K."/>
            <person name="Schneider S."/>
            <person name="Klenk H.-P."/>
            <person name="Eisen J.A."/>
        </authorList>
    </citation>
    <scope>NUCLEOTIDE SEQUENCE [LARGE SCALE GENOMIC DNA]</scope>
    <source>
        <strain evidence="2">DSM 15567 / CIP 107919 / 50-1 BON</strain>
    </source>
</reference>